<sequence length="122" mass="14685">MDDLKVRTLALLEQNEQNFNRYLANQKNQEDFDFYQDMKPFVDTAKEKCEQFLELAIPYVNEFRPLYLTETQLRQCSDNIQMTAVNCFNGKSFYKHFHDHYESSKYTLERMQTSLERGENSK</sequence>
<evidence type="ECO:0000313" key="2">
    <source>
        <dbReference type="Proteomes" id="UP000052258"/>
    </source>
</evidence>
<gene>
    <name evidence="1" type="ORF">X560_0091</name>
</gene>
<organism evidence="1 2">
    <name type="scientific">Listeria fleischmannii 1991</name>
    <dbReference type="NCBI Taxonomy" id="1430899"/>
    <lineage>
        <taxon>Bacteria</taxon>
        <taxon>Bacillati</taxon>
        <taxon>Bacillota</taxon>
        <taxon>Bacilli</taxon>
        <taxon>Bacillales</taxon>
        <taxon>Listeriaceae</taxon>
        <taxon>Listeria</taxon>
    </lineage>
</organism>
<name>A0A0J8GF06_9LIST</name>
<keyword evidence="2" id="KW-1185">Reference proteome</keyword>
<dbReference type="InterPro" id="IPR014913">
    <property type="entry name" value="YppE-like"/>
</dbReference>
<dbReference type="PATRIC" id="fig|1430899.3.peg.91"/>
<dbReference type="SUPFAM" id="SSF140415">
    <property type="entry name" value="YppE-like"/>
    <property type="match status" value="1"/>
</dbReference>
<proteinExistence type="predicted"/>
<dbReference type="EMBL" id="AZHO01000003">
    <property type="protein sequence ID" value="KMT61272.1"/>
    <property type="molecule type" value="Genomic_DNA"/>
</dbReference>
<dbReference type="Gene3D" id="1.20.120.440">
    <property type="entry name" value="YppE-like"/>
    <property type="match status" value="1"/>
</dbReference>
<dbReference type="RefSeq" id="WP_007476104.1">
    <property type="nucleotide sequence ID" value="NZ_KQ130610.1"/>
</dbReference>
<evidence type="ECO:0008006" key="3">
    <source>
        <dbReference type="Google" id="ProtNLM"/>
    </source>
</evidence>
<dbReference type="Proteomes" id="UP000052258">
    <property type="component" value="Unassembled WGS sequence"/>
</dbReference>
<dbReference type="OrthoDB" id="2361079at2"/>
<evidence type="ECO:0000313" key="1">
    <source>
        <dbReference type="EMBL" id="KMT61272.1"/>
    </source>
</evidence>
<accession>A0A0J8GF06</accession>
<dbReference type="Pfam" id="PF08807">
    <property type="entry name" value="DUF1798"/>
    <property type="match status" value="1"/>
</dbReference>
<comment type="caution">
    <text evidence="1">The sequence shown here is derived from an EMBL/GenBank/DDBJ whole genome shotgun (WGS) entry which is preliminary data.</text>
</comment>
<dbReference type="AlphaFoldDB" id="A0A0J8GF06"/>
<dbReference type="InterPro" id="IPR023351">
    <property type="entry name" value="YppE-like_sf"/>
</dbReference>
<reference evidence="1 2" key="1">
    <citation type="journal article" date="2015" name="Genome Biol. Evol.">
        <title>Comparative Genomics of Listeria Sensu Lato: Genus-Wide Differences in Evolutionary Dynamics and the Progressive Gain of Complex, Potentially Pathogenicity-Related Traits through Lateral Gene Transfer.</title>
        <authorList>
            <person name="Chiara M."/>
            <person name="Caruso M."/>
            <person name="D'Erchia A.M."/>
            <person name="Manzari C."/>
            <person name="Fraccalvieri R."/>
            <person name="Goffredo E."/>
            <person name="Latorre L."/>
            <person name="Miccolupo A."/>
            <person name="Padalino I."/>
            <person name="Santagada G."/>
            <person name="Chiocco D."/>
            <person name="Pesole G."/>
            <person name="Horner D.S."/>
            <person name="Parisi A."/>
        </authorList>
    </citation>
    <scope>NUCLEOTIDE SEQUENCE [LARGE SCALE GENOMIC DNA]</scope>
    <source>
        <strain evidence="1 2">1991</strain>
    </source>
</reference>
<protein>
    <recommendedName>
        <fullName evidence="3">DUF1798 family protein</fullName>
    </recommendedName>
</protein>